<evidence type="ECO:0000313" key="2">
    <source>
        <dbReference type="Proteomes" id="UP000015105"/>
    </source>
</evidence>
<organism evidence="1 2">
    <name type="scientific">Aegilops tauschii subsp. strangulata</name>
    <name type="common">Goatgrass</name>
    <dbReference type="NCBI Taxonomy" id="200361"/>
    <lineage>
        <taxon>Eukaryota</taxon>
        <taxon>Viridiplantae</taxon>
        <taxon>Streptophyta</taxon>
        <taxon>Embryophyta</taxon>
        <taxon>Tracheophyta</taxon>
        <taxon>Spermatophyta</taxon>
        <taxon>Magnoliopsida</taxon>
        <taxon>Liliopsida</taxon>
        <taxon>Poales</taxon>
        <taxon>Poaceae</taxon>
        <taxon>BOP clade</taxon>
        <taxon>Pooideae</taxon>
        <taxon>Triticodae</taxon>
        <taxon>Triticeae</taxon>
        <taxon>Triticinae</taxon>
        <taxon>Aegilops</taxon>
    </lineage>
</organism>
<keyword evidence="2" id="KW-1185">Reference proteome</keyword>
<reference evidence="2" key="2">
    <citation type="journal article" date="2017" name="Nat. Plants">
        <title>The Aegilops tauschii genome reveals multiple impacts of transposons.</title>
        <authorList>
            <person name="Zhao G."/>
            <person name="Zou C."/>
            <person name="Li K."/>
            <person name="Wang K."/>
            <person name="Li T."/>
            <person name="Gao L."/>
            <person name="Zhang X."/>
            <person name="Wang H."/>
            <person name="Yang Z."/>
            <person name="Liu X."/>
            <person name="Jiang W."/>
            <person name="Mao L."/>
            <person name="Kong X."/>
            <person name="Jiao Y."/>
            <person name="Jia J."/>
        </authorList>
    </citation>
    <scope>NUCLEOTIDE SEQUENCE [LARGE SCALE GENOMIC DNA]</scope>
    <source>
        <strain evidence="2">cv. AL8/78</strain>
    </source>
</reference>
<dbReference type="STRING" id="200361.A0A453MWS7"/>
<reference evidence="1" key="5">
    <citation type="journal article" date="2021" name="G3 (Bethesda)">
        <title>Aegilops tauschii genome assembly Aet v5.0 features greater sequence contiguity and improved annotation.</title>
        <authorList>
            <person name="Wang L."/>
            <person name="Zhu T."/>
            <person name="Rodriguez J.C."/>
            <person name="Deal K.R."/>
            <person name="Dubcovsky J."/>
            <person name="McGuire P.E."/>
            <person name="Lux T."/>
            <person name="Spannagl M."/>
            <person name="Mayer K.F.X."/>
            <person name="Baldrich P."/>
            <person name="Meyers B.C."/>
            <person name="Huo N."/>
            <person name="Gu Y.Q."/>
            <person name="Zhou H."/>
            <person name="Devos K.M."/>
            <person name="Bennetzen J.L."/>
            <person name="Unver T."/>
            <person name="Budak H."/>
            <person name="Gulick P.J."/>
            <person name="Galiba G."/>
            <person name="Kalapos B."/>
            <person name="Nelson D.R."/>
            <person name="Li P."/>
            <person name="You F.M."/>
            <person name="Luo M.C."/>
            <person name="Dvorak J."/>
        </authorList>
    </citation>
    <scope>NUCLEOTIDE SEQUENCE [LARGE SCALE GENOMIC DNA]</scope>
    <source>
        <strain evidence="1">cv. AL8/78</strain>
    </source>
</reference>
<dbReference type="AlphaFoldDB" id="A0A453MWS7"/>
<accession>A0A453MWS7</accession>
<dbReference type="Proteomes" id="UP000015105">
    <property type="component" value="Chromosome 6D"/>
</dbReference>
<protein>
    <submittedName>
        <fullName evidence="1">Uncharacterized protein</fullName>
    </submittedName>
</protein>
<evidence type="ECO:0000313" key="1">
    <source>
        <dbReference type="EnsemblPlants" id="AET6Gv20128000.1"/>
    </source>
</evidence>
<reference evidence="1" key="4">
    <citation type="submission" date="2019-03" db="UniProtKB">
        <authorList>
            <consortium name="EnsemblPlants"/>
        </authorList>
    </citation>
    <scope>IDENTIFICATION</scope>
</reference>
<proteinExistence type="predicted"/>
<dbReference type="Gramene" id="AET6Gv20128000.1">
    <property type="protein sequence ID" value="AET6Gv20128000.1"/>
    <property type="gene ID" value="AET6Gv20128000"/>
</dbReference>
<reference evidence="2" key="1">
    <citation type="journal article" date="2014" name="Science">
        <title>Ancient hybridizations among the ancestral genomes of bread wheat.</title>
        <authorList>
            <consortium name="International Wheat Genome Sequencing Consortium,"/>
            <person name="Marcussen T."/>
            <person name="Sandve S.R."/>
            <person name="Heier L."/>
            <person name="Spannagl M."/>
            <person name="Pfeifer M."/>
            <person name="Jakobsen K.S."/>
            <person name="Wulff B.B."/>
            <person name="Steuernagel B."/>
            <person name="Mayer K.F."/>
            <person name="Olsen O.A."/>
        </authorList>
    </citation>
    <scope>NUCLEOTIDE SEQUENCE [LARGE SCALE GENOMIC DNA]</scope>
    <source>
        <strain evidence="2">cv. AL8/78</strain>
    </source>
</reference>
<dbReference type="EnsemblPlants" id="AET6Gv20128000.1">
    <property type="protein sequence ID" value="AET6Gv20128000.1"/>
    <property type="gene ID" value="AET6Gv20128000"/>
</dbReference>
<name>A0A453MWS7_AEGTS</name>
<reference evidence="1" key="3">
    <citation type="journal article" date="2017" name="Nature">
        <title>Genome sequence of the progenitor of the wheat D genome Aegilops tauschii.</title>
        <authorList>
            <person name="Luo M.C."/>
            <person name="Gu Y.Q."/>
            <person name="Puiu D."/>
            <person name="Wang H."/>
            <person name="Twardziok S.O."/>
            <person name="Deal K.R."/>
            <person name="Huo N."/>
            <person name="Zhu T."/>
            <person name="Wang L."/>
            <person name="Wang Y."/>
            <person name="McGuire P.E."/>
            <person name="Liu S."/>
            <person name="Long H."/>
            <person name="Ramasamy R.K."/>
            <person name="Rodriguez J.C."/>
            <person name="Van S.L."/>
            <person name="Yuan L."/>
            <person name="Wang Z."/>
            <person name="Xia Z."/>
            <person name="Xiao L."/>
            <person name="Anderson O.D."/>
            <person name="Ouyang S."/>
            <person name="Liang Y."/>
            <person name="Zimin A.V."/>
            <person name="Pertea G."/>
            <person name="Qi P."/>
            <person name="Bennetzen J.L."/>
            <person name="Dai X."/>
            <person name="Dawson M.W."/>
            <person name="Muller H.G."/>
            <person name="Kugler K."/>
            <person name="Rivarola-Duarte L."/>
            <person name="Spannagl M."/>
            <person name="Mayer K.F.X."/>
            <person name="Lu F.H."/>
            <person name="Bevan M.W."/>
            <person name="Leroy P."/>
            <person name="Li P."/>
            <person name="You F.M."/>
            <person name="Sun Q."/>
            <person name="Liu Z."/>
            <person name="Lyons E."/>
            <person name="Wicker T."/>
            <person name="Salzberg S.L."/>
            <person name="Devos K.M."/>
            <person name="Dvorak J."/>
        </authorList>
    </citation>
    <scope>NUCLEOTIDE SEQUENCE [LARGE SCALE GENOMIC DNA]</scope>
    <source>
        <strain evidence="1">cv. AL8/78</strain>
    </source>
</reference>
<sequence>EKGTMIRVYIVAQATKSHRFQWGAYASTIYSLSFGLCIAQPDAFSATSSSGSLHTFFLDAARNGRLHFLLSSNSSTTCVDIFFMCFSFQETDE</sequence>